<evidence type="ECO:0000256" key="1">
    <source>
        <dbReference type="ARBA" id="ARBA00004752"/>
    </source>
</evidence>
<evidence type="ECO:0000256" key="2">
    <source>
        <dbReference type="ARBA" id="ARBA00022679"/>
    </source>
</evidence>
<keyword evidence="2" id="KW-0808">Transferase</keyword>
<evidence type="ECO:0000259" key="8">
    <source>
        <dbReference type="PROSITE" id="PS52029"/>
    </source>
</evidence>
<keyword evidence="5 6" id="KW-0961">Cell wall biogenesis/degradation</keyword>
<dbReference type="InterPro" id="IPR036365">
    <property type="entry name" value="PGBD-like_sf"/>
</dbReference>
<evidence type="ECO:0000313" key="10">
    <source>
        <dbReference type="Proteomes" id="UP000217889"/>
    </source>
</evidence>
<dbReference type="InterPro" id="IPR038063">
    <property type="entry name" value="Transpep_catalytic_dom"/>
</dbReference>
<gene>
    <name evidence="9" type="ORF">CFK41_03025</name>
</gene>
<evidence type="ECO:0000256" key="3">
    <source>
        <dbReference type="ARBA" id="ARBA00022960"/>
    </source>
</evidence>
<feature type="active site" description="Nucleophile" evidence="6">
    <location>
        <position position="216"/>
    </location>
</feature>
<protein>
    <submittedName>
        <fullName evidence="9">Murein L,D-transpeptidase</fullName>
    </submittedName>
</protein>
<dbReference type="UniPathway" id="UPA00219"/>
<evidence type="ECO:0000256" key="4">
    <source>
        <dbReference type="ARBA" id="ARBA00022984"/>
    </source>
</evidence>
<feature type="region of interest" description="Disordered" evidence="7">
    <location>
        <begin position="1"/>
        <end position="20"/>
    </location>
</feature>
<accession>A0A291GUH0</accession>
<dbReference type="GO" id="GO:0016740">
    <property type="term" value="F:transferase activity"/>
    <property type="evidence" value="ECO:0007669"/>
    <property type="project" value="UniProtKB-KW"/>
</dbReference>
<dbReference type="Gene3D" id="1.10.101.10">
    <property type="entry name" value="PGBD-like superfamily/PGBD"/>
    <property type="match status" value="1"/>
</dbReference>
<dbReference type="Proteomes" id="UP000217889">
    <property type="component" value="Chromosome"/>
</dbReference>
<dbReference type="SUPFAM" id="SSF141523">
    <property type="entry name" value="L,D-transpeptidase catalytic domain-like"/>
    <property type="match status" value="1"/>
</dbReference>
<organism evidence="9 10">
    <name type="scientific">Brachybacterium ginsengisoli</name>
    <dbReference type="NCBI Taxonomy" id="1331682"/>
    <lineage>
        <taxon>Bacteria</taxon>
        <taxon>Bacillati</taxon>
        <taxon>Actinomycetota</taxon>
        <taxon>Actinomycetes</taxon>
        <taxon>Micrococcales</taxon>
        <taxon>Dermabacteraceae</taxon>
        <taxon>Brachybacterium</taxon>
    </lineage>
</organism>
<dbReference type="Pfam" id="PF01471">
    <property type="entry name" value="PG_binding_1"/>
    <property type="match status" value="1"/>
</dbReference>
<dbReference type="OrthoDB" id="9810670at2"/>
<dbReference type="RefSeq" id="WP_096798344.1">
    <property type="nucleotide sequence ID" value="NZ_CP023564.1"/>
</dbReference>
<dbReference type="EMBL" id="CP023564">
    <property type="protein sequence ID" value="ATG53865.1"/>
    <property type="molecule type" value="Genomic_DNA"/>
</dbReference>
<dbReference type="InterPro" id="IPR036366">
    <property type="entry name" value="PGBDSf"/>
</dbReference>
<feature type="active site" description="Proton donor/acceptor" evidence="6">
    <location>
        <position position="202"/>
    </location>
</feature>
<dbReference type="PROSITE" id="PS51318">
    <property type="entry name" value="TAT"/>
    <property type="match status" value="1"/>
</dbReference>
<dbReference type="Pfam" id="PF03734">
    <property type="entry name" value="YkuD"/>
    <property type="match status" value="1"/>
</dbReference>
<evidence type="ECO:0000256" key="7">
    <source>
        <dbReference type="SAM" id="MobiDB-lite"/>
    </source>
</evidence>
<dbReference type="InterPro" id="IPR006311">
    <property type="entry name" value="TAT_signal"/>
</dbReference>
<feature type="domain" description="L,D-TPase catalytic" evidence="8">
    <location>
        <begin position="122"/>
        <end position="243"/>
    </location>
</feature>
<dbReference type="AlphaFoldDB" id="A0A291GUH0"/>
<dbReference type="PROSITE" id="PS52029">
    <property type="entry name" value="LD_TPASE"/>
    <property type="match status" value="1"/>
</dbReference>
<dbReference type="InterPro" id="IPR002477">
    <property type="entry name" value="Peptidoglycan-bd-like"/>
</dbReference>
<reference evidence="9 10" key="1">
    <citation type="journal article" date="2014" name="Int. J. Syst. Evol. Microbiol.">
        <title>Brachybacterium ginsengisoli sp. nov., isolated from soil of a ginseng field.</title>
        <authorList>
            <person name="Hoang V.A."/>
            <person name="Kim Y.J."/>
            <person name="Nguyen N.L."/>
            <person name="Yang D.C."/>
        </authorList>
    </citation>
    <scope>NUCLEOTIDE SEQUENCE [LARGE SCALE GENOMIC DNA]</scope>
    <source>
        <strain evidence="9 10">DCY80</strain>
    </source>
</reference>
<proteinExistence type="predicted"/>
<dbReference type="InterPro" id="IPR005490">
    <property type="entry name" value="LD_TPept_cat_dom"/>
</dbReference>
<evidence type="ECO:0000256" key="5">
    <source>
        <dbReference type="ARBA" id="ARBA00023316"/>
    </source>
</evidence>
<dbReference type="GO" id="GO:0009252">
    <property type="term" value="P:peptidoglycan biosynthetic process"/>
    <property type="evidence" value="ECO:0007669"/>
    <property type="project" value="UniProtKB-UniPathway"/>
</dbReference>
<dbReference type="GO" id="GO:0071555">
    <property type="term" value="P:cell wall organization"/>
    <property type="evidence" value="ECO:0007669"/>
    <property type="project" value="UniProtKB-UniRule"/>
</dbReference>
<evidence type="ECO:0000313" key="9">
    <source>
        <dbReference type="EMBL" id="ATG53865.1"/>
    </source>
</evidence>
<evidence type="ECO:0000256" key="6">
    <source>
        <dbReference type="PROSITE-ProRule" id="PRU01373"/>
    </source>
</evidence>
<dbReference type="KEGG" id="bgg:CFK41_03025"/>
<dbReference type="GO" id="GO:0008360">
    <property type="term" value="P:regulation of cell shape"/>
    <property type="evidence" value="ECO:0007669"/>
    <property type="project" value="UniProtKB-UniRule"/>
</dbReference>
<dbReference type="Gene3D" id="2.40.440.10">
    <property type="entry name" value="L,D-transpeptidase catalytic domain-like"/>
    <property type="match status" value="1"/>
</dbReference>
<dbReference type="SUPFAM" id="SSF47090">
    <property type="entry name" value="PGBD-like"/>
    <property type="match status" value="1"/>
</dbReference>
<comment type="pathway">
    <text evidence="1 6">Cell wall biogenesis; peptidoglycan biosynthesis.</text>
</comment>
<sequence>MTRTSDDHLDLRPPAAGTPRRTLLIGAGTLSAGMLLGMTGAQAAGVLRRGDRGTAVTTLQRDLASLKYWCGRADGSFGHTTEQAVFALQKAAGLTRDGVVGAKTRDAIARGVQPRRKMTSSVGFEIDLSRQLLIATNRGKLAYVLNTSTGSGERYYSGGRWKTATTPRGDFRIYSLYSSGWQNGPLGNLYRPAYYDRGWAIHGSNSIPPYPASHGCARISVGASDLLWSGGSWFVKGRRVLIY</sequence>
<keyword evidence="4 6" id="KW-0573">Peptidoglycan synthesis</keyword>
<feature type="compositionally biased region" description="Basic and acidic residues" evidence="7">
    <location>
        <begin position="1"/>
        <end position="11"/>
    </location>
</feature>
<keyword evidence="3 6" id="KW-0133">Cell shape</keyword>
<name>A0A291GUH0_9MICO</name>
<dbReference type="CDD" id="cd16913">
    <property type="entry name" value="YkuD_like"/>
    <property type="match status" value="1"/>
</dbReference>
<keyword evidence="10" id="KW-1185">Reference proteome</keyword>